<evidence type="ECO:0000256" key="3">
    <source>
        <dbReference type="ARBA" id="ARBA00022692"/>
    </source>
</evidence>
<dbReference type="PANTHER" id="PTHR30250">
    <property type="entry name" value="PST FAMILY PREDICTED COLANIC ACID TRANSPORTER"/>
    <property type="match status" value="1"/>
</dbReference>
<proteinExistence type="predicted"/>
<keyword evidence="5 6" id="KW-0472">Membrane</keyword>
<keyword evidence="8" id="KW-1185">Reference proteome</keyword>
<comment type="subcellular location">
    <subcellularLocation>
        <location evidence="1">Cell membrane</location>
        <topology evidence="1">Multi-pass membrane protein</topology>
    </subcellularLocation>
</comment>
<dbReference type="PANTHER" id="PTHR30250:SF11">
    <property type="entry name" value="O-ANTIGEN TRANSPORTER-RELATED"/>
    <property type="match status" value="1"/>
</dbReference>
<feature type="transmembrane region" description="Helical" evidence="6">
    <location>
        <begin position="297"/>
        <end position="318"/>
    </location>
</feature>
<feature type="transmembrane region" description="Helical" evidence="6">
    <location>
        <begin position="153"/>
        <end position="175"/>
    </location>
</feature>
<sequence length="476" mass="53632">MRRVNKENKYNGIKAGVWYTIGNMLIKGIPFLTIPLFTRLLTTDDFGIYNTYISYENILSIAIGLGISGSIKVAKFDFKENFDRYVSSVFQLLLMVGGGGLLLINTIFTLIDFSNVWMSTLVLNLLVIQSIASAIYGIMGCKYVIEGQYVQNLVIAFVMTGINVGTSIFLCFFFLSGDRSTARITGTAVGTICVAIYILFLQSRKAKLKRYKAANKYALRLGMPLLPHQFSVSLLSQCDKIMIQAMVGNSEAGIYGLAVNITMVLSVIMTSIDNAWTPWFYSLLGKKDYKTLIRKNNLLIIFFMYISCVFLLIGPDIIHIMTESDYWDSIYAFIPLTIAVFLNFMYIFSVGVEYFMKKTGYISVTTLMCMTANIIFNYFMIKKFGYIAAAYATCISKLLLFILHYIRCKKLLTEKVISLKYLLGTLLIVCITGSCTALFINYLLIRYLIIAAITLTIIIISKKSGILDKFIKKSLL</sequence>
<feature type="transmembrane region" description="Helical" evidence="6">
    <location>
        <begin position="52"/>
        <end position="71"/>
    </location>
</feature>
<dbReference type="Proteomes" id="UP000218387">
    <property type="component" value="Chromosome"/>
</dbReference>
<evidence type="ECO:0000256" key="1">
    <source>
        <dbReference type="ARBA" id="ARBA00004651"/>
    </source>
</evidence>
<gene>
    <name evidence="7" type="ORF">CPZ25_004360</name>
</gene>
<evidence type="ECO:0000256" key="6">
    <source>
        <dbReference type="SAM" id="Phobius"/>
    </source>
</evidence>
<feature type="transmembrane region" description="Helical" evidence="6">
    <location>
        <begin position="418"/>
        <end position="439"/>
    </location>
</feature>
<dbReference type="EMBL" id="CP029487">
    <property type="protein sequence ID" value="QCT70587.1"/>
    <property type="molecule type" value="Genomic_DNA"/>
</dbReference>
<protein>
    <submittedName>
        <fullName evidence="7">Uncharacterized protein</fullName>
    </submittedName>
</protein>
<dbReference type="InterPro" id="IPR050833">
    <property type="entry name" value="Poly_Biosynth_Transport"/>
</dbReference>
<feature type="transmembrane region" description="Helical" evidence="6">
    <location>
        <begin position="386"/>
        <end position="406"/>
    </location>
</feature>
<evidence type="ECO:0000313" key="8">
    <source>
        <dbReference type="Proteomes" id="UP000218387"/>
    </source>
</evidence>
<accession>A0A4P9C5D6</accession>
<keyword evidence="3 6" id="KW-0812">Transmembrane</keyword>
<dbReference type="KEGG" id="emt:CPZ25_004360"/>
<evidence type="ECO:0000256" key="4">
    <source>
        <dbReference type="ARBA" id="ARBA00022989"/>
    </source>
</evidence>
<evidence type="ECO:0000256" key="2">
    <source>
        <dbReference type="ARBA" id="ARBA00022475"/>
    </source>
</evidence>
<evidence type="ECO:0000313" key="7">
    <source>
        <dbReference type="EMBL" id="QCT70587.1"/>
    </source>
</evidence>
<feature type="transmembrane region" description="Helical" evidence="6">
    <location>
        <begin position="445"/>
        <end position="461"/>
    </location>
</feature>
<feature type="transmembrane region" description="Helical" evidence="6">
    <location>
        <begin position="92"/>
        <end position="111"/>
    </location>
</feature>
<feature type="transmembrane region" description="Helical" evidence="6">
    <location>
        <begin position="360"/>
        <end position="380"/>
    </location>
</feature>
<evidence type="ECO:0000256" key="5">
    <source>
        <dbReference type="ARBA" id="ARBA00023136"/>
    </source>
</evidence>
<dbReference type="Pfam" id="PF01943">
    <property type="entry name" value="Polysacc_synt"/>
    <property type="match status" value="1"/>
</dbReference>
<dbReference type="InterPro" id="IPR002797">
    <property type="entry name" value="Polysacc_synth"/>
</dbReference>
<name>A0A4P9C5D6_EUBML</name>
<reference evidence="7 8" key="1">
    <citation type="submission" date="2018-05" db="EMBL/GenBank/DDBJ databases">
        <title>Genome comparison of Eubacterium sp.</title>
        <authorList>
            <person name="Feng Y."/>
            <person name="Sanchez-Andrea I."/>
            <person name="Stams A.J.M."/>
            <person name="De Vos W.M."/>
        </authorList>
    </citation>
    <scope>NUCLEOTIDE SEQUENCE [LARGE SCALE GENOMIC DNA]</scope>
    <source>
        <strain evidence="7 8">YI</strain>
    </source>
</reference>
<keyword evidence="2" id="KW-1003">Cell membrane</keyword>
<dbReference type="GO" id="GO:0005886">
    <property type="term" value="C:plasma membrane"/>
    <property type="evidence" value="ECO:0007669"/>
    <property type="project" value="UniProtKB-SubCell"/>
</dbReference>
<dbReference type="AlphaFoldDB" id="A0A4P9C5D6"/>
<organism evidence="7 8">
    <name type="scientific">Eubacterium maltosivorans</name>
    <dbReference type="NCBI Taxonomy" id="2041044"/>
    <lineage>
        <taxon>Bacteria</taxon>
        <taxon>Bacillati</taxon>
        <taxon>Bacillota</taxon>
        <taxon>Clostridia</taxon>
        <taxon>Eubacteriales</taxon>
        <taxon>Eubacteriaceae</taxon>
        <taxon>Eubacterium</taxon>
    </lineage>
</organism>
<feature type="transmembrane region" description="Helical" evidence="6">
    <location>
        <begin position="12"/>
        <end position="32"/>
    </location>
</feature>
<feature type="transmembrane region" description="Helical" evidence="6">
    <location>
        <begin position="181"/>
        <end position="201"/>
    </location>
</feature>
<feature type="transmembrane region" description="Helical" evidence="6">
    <location>
        <begin position="117"/>
        <end position="141"/>
    </location>
</feature>
<keyword evidence="4 6" id="KW-1133">Transmembrane helix</keyword>
<feature type="transmembrane region" description="Helical" evidence="6">
    <location>
        <begin position="330"/>
        <end position="348"/>
    </location>
</feature>